<dbReference type="Proteomes" id="UP001148838">
    <property type="component" value="Unassembled WGS sequence"/>
</dbReference>
<dbReference type="InterPro" id="IPR001314">
    <property type="entry name" value="Peptidase_S1A"/>
</dbReference>
<dbReference type="InterPro" id="IPR033116">
    <property type="entry name" value="TRYPSIN_SER"/>
</dbReference>
<keyword evidence="1" id="KW-1015">Disulfide bond</keyword>
<comment type="caution">
    <text evidence="4">The sequence shown here is derived from an EMBL/GenBank/DDBJ whole genome shotgun (WGS) entry which is preliminary data.</text>
</comment>
<name>A0ABQ8SYE7_PERAM</name>
<dbReference type="InterPro" id="IPR018114">
    <property type="entry name" value="TRYPSIN_HIS"/>
</dbReference>
<dbReference type="Pfam" id="PF00089">
    <property type="entry name" value="Trypsin"/>
    <property type="match status" value="1"/>
</dbReference>
<keyword evidence="5" id="KW-1185">Reference proteome</keyword>
<dbReference type="InterPro" id="IPR009003">
    <property type="entry name" value="Peptidase_S1_PA"/>
</dbReference>
<dbReference type="PROSITE" id="PS50240">
    <property type="entry name" value="TRYPSIN_DOM"/>
    <property type="match status" value="1"/>
</dbReference>
<reference evidence="4 5" key="1">
    <citation type="journal article" date="2022" name="Allergy">
        <title>Genome assembly and annotation of Periplaneta americana reveal a comprehensive cockroach allergen profile.</title>
        <authorList>
            <person name="Wang L."/>
            <person name="Xiong Q."/>
            <person name="Saelim N."/>
            <person name="Wang L."/>
            <person name="Nong W."/>
            <person name="Wan A.T."/>
            <person name="Shi M."/>
            <person name="Liu X."/>
            <person name="Cao Q."/>
            <person name="Hui J.H.L."/>
            <person name="Sookrung N."/>
            <person name="Leung T.F."/>
            <person name="Tungtrongchitr A."/>
            <person name="Tsui S.K.W."/>
        </authorList>
    </citation>
    <scope>NUCLEOTIDE SEQUENCE [LARGE SCALE GENOMIC DNA]</scope>
    <source>
        <strain evidence="4">PWHHKU_190912</strain>
    </source>
</reference>
<dbReference type="PANTHER" id="PTHR24258:SF136">
    <property type="entry name" value="GH06673P-RELATED"/>
    <property type="match status" value="1"/>
</dbReference>
<dbReference type="SMART" id="SM00020">
    <property type="entry name" value="Tryp_SPc"/>
    <property type="match status" value="1"/>
</dbReference>
<dbReference type="PRINTS" id="PR00722">
    <property type="entry name" value="CHYMOTRYPSIN"/>
</dbReference>
<accession>A0ABQ8SYE7</accession>
<gene>
    <name evidence="4" type="ORF">ANN_07359</name>
</gene>
<sequence>KGVCVCVPEGDVCRVGGGRRGICKPLNQCKPAMTALRMSGTKPTRCSFKGFDEVVCCDDEMSQSMRKSEIACREYQNELPLRVNPFIKNGKDAAPGDYPHMAALGYVDSSQPGGIAWNCGGSLISDRYVLTAAHCVVPTTRTEISTVGPTLEFTIAVSLRRKPPVKVLLGTVNLQDPGFMAQTYHVKDWRKYPQYSTFTAYDDLALIELDRPVKFSETVQPACLYTKSELPDTVLEITGWGATTSTRSAKSSILQYAQLSLVPNDKCNASYVNQKKVNKGVQEGMMCAGDPEGNMDTCNGDSGGPLQVKTTETNAYLLVGVTSYGPSVCGGTTPAIYTRVDKYVDWIESEIWK</sequence>
<dbReference type="CDD" id="cd00190">
    <property type="entry name" value="Tryp_SPc"/>
    <property type="match status" value="1"/>
</dbReference>
<keyword evidence="2" id="KW-0645">Protease</keyword>
<feature type="domain" description="Peptidase S1" evidence="3">
    <location>
        <begin position="87"/>
        <end position="352"/>
    </location>
</feature>
<dbReference type="PROSITE" id="PS00135">
    <property type="entry name" value="TRYPSIN_SER"/>
    <property type="match status" value="1"/>
</dbReference>
<evidence type="ECO:0000256" key="2">
    <source>
        <dbReference type="RuleBase" id="RU363034"/>
    </source>
</evidence>
<protein>
    <recommendedName>
        <fullName evidence="3">Peptidase S1 domain-containing protein</fullName>
    </recommendedName>
</protein>
<dbReference type="PANTHER" id="PTHR24258">
    <property type="entry name" value="SERINE PROTEASE-RELATED"/>
    <property type="match status" value="1"/>
</dbReference>
<evidence type="ECO:0000313" key="4">
    <source>
        <dbReference type="EMBL" id="KAJ4439239.1"/>
    </source>
</evidence>
<dbReference type="PROSITE" id="PS00134">
    <property type="entry name" value="TRYPSIN_HIS"/>
    <property type="match status" value="1"/>
</dbReference>
<dbReference type="InterPro" id="IPR001254">
    <property type="entry name" value="Trypsin_dom"/>
</dbReference>
<evidence type="ECO:0000259" key="3">
    <source>
        <dbReference type="PROSITE" id="PS50240"/>
    </source>
</evidence>
<evidence type="ECO:0000256" key="1">
    <source>
        <dbReference type="ARBA" id="ARBA00023157"/>
    </source>
</evidence>
<keyword evidence="2" id="KW-0378">Hydrolase</keyword>
<evidence type="ECO:0000313" key="5">
    <source>
        <dbReference type="Proteomes" id="UP001148838"/>
    </source>
</evidence>
<proteinExistence type="predicted"/>
<dbReference type="EMBL" id="JAJSOF020000017">
    <property type="protein sequence ID" value="KAJ4439239.1"/>
    <property type="molecule type" value="Genomic_DNA"/>
</dbReference>
<dbReference type="InterPro" id="IPR043504">
    <property type="entry name" value="Peptidase_S1_PA_chymotrypsin"/>
</dbReference>
<keyword evidence="2" id="KW-0720">Serine protease</keyword>
<dbReference type="Gene3D" id="2.40.10.10">
    <property type="entry name" value="Trypsin-like serine proteases"/>
    <property type="match status" value="1"/>
</dbReference>
<dbReference type="SUPFAM" id="SSF50494">
    <property type="entry name" value="Trypsin-like serine proteases"/>
    <property type="match status" value="1"/>
</dbReference>
<organism evidence="4 5">
    <name type="scientific">Periplaneta americana</name>
    <name type="common">American cockroach</name>
    <name type="synonym">Blatta americana</name>
    <dbReference type="NCBI Taxonomy" id="6978"/>
    <lineage>
        <taxon>Eukaryota</taxon>
        <taxon>Metazoa</taxon>
        <taxon>Ecdysozoa</taxon>
        <taxon>Arthropoda</taxon>
        <taxon>Hexapoda</taxon>
        <taxon>Insecta</taxon>
        <taxon>Pterygota</taxon>
        <taxon>Neoptera</taxon>
        <taxon>Polyneoptera</taxon>
        <taxon>Dictyoptera</taxon>
        <taxon>Blattodea</taxon>
        <taxon>Blattoidea</taxon>
        <taxon>Blattidae</taxon>
        <taxon>Blattinae</taxon>
        <taxon>Periplaneta</taxon>
    </lineage>
</organism>
<feature type="non-terminal residue" evidence="4">
    <location>
        <position position="1"/>
    </location>
</feature>